<dbReference type="EMBL" id="SJOL01005621">
    <property type="protein sequence ID" value="TGZ70094.1"/>
    <property type="molecule type" value="Genomic_DNA"/>
</dbReference>
<gene>
    <name evidence="2" type="ORF">CRM22_003380</name>
</gene>
<feature type="signal peptide" evidence="1">
    <location>
        <begin position="1"/>
        <end position="44"/>
    </location>
</feature>
<name>A0A4V3SFW7_OPIFE</name>
<proteinExistence type="predicted"/>
<comment type="caution">
    <text evidence="2">The sequence shown here is derived from an EMBL/GenBank/DDBJ whole genome shotgun (WGS) entry which is preliminary data.</text>
</comment>
<sequence length="184" mass="20536">MTADGEFIFLLIVSNSIRMKTGHSHTLFAFSLTLILLLFDPNAGQVNTDPSSPGTETMSPRELLDLAWGMSVCLLWIDCLRVTILLVCSVKPRILCPFILTTPPTATICSRSGRICTYFTLEFHGNSILIKIEFIITSPTKLFLLGIRRNIIHQALSCVTICGHSLDHKIYSRGQLLKRLSNRS</sequence>
<keyword evidence="1" id="KW-0732">Signal</keyword>
<dbReference type="Proteomes" id="UP000308267">
    <property type="component" value="Unassembled WGS sequence"/>
</dbReference>
<feature type="chain" id="PRO_5020636287" evidence="1">
    <location>
        <begin position="45"/>
        <end position="184"/>
    </location>
</feature>
<accession>A0A4V3SFW7</accession>
<keyword evidence="3" id="KW-1185">Reference proteome</keyword>
<evidence type="ECO:0000313" key="2">
    <source>
        <dbReference type="EMBL" id="TGZ70094.1"/>
    </source>
</evidence>
<organism evidence="2 3">
    <name type="scientific">Opisthorchis felineus</name>
    <dbReference type="NCBI Taxonomy" id="147828"/>
    <lineage>
        <taxon>Eukaryota</taxon>
        <taxon>Metazoa</taxon>
        <taxon>Spiralia</taxon>
        <taxon>Lophotrochozoa</taxon>
        <taxon>Platyhelminthes</taxon>
        <taxon>Trematoda</taxon>
        <taxon>Digenea</taxon>
        <taxon>Opisthorchiida</taxon>
        <taxon>Opisthorchiata</taxon>
        <taxon>Opisthorchiidae</taxon>
        <taxon>Opisthorchis</taxon>
    </lineage>
</organism>
<reference evidence="2 3" key="1">
    <citation type="journal article" date="2019" name="BMC Genomics">
        <title>New insights from Opisthorchis felineus genome: update on genomics of the epidemiologically important liver flukes.</title>
        <authorList>
            <person name="Ershov N.I."/>
            <person name="Mordvinov V.A."/>
            <person name="Prokhortchouk E.B."/>
            <person name="Pakharukova M.Y."/>
            <person name="Gunbin K.V."/>
            <person name="Ustyantsev K."/>
            <person name="Genaev M.A."/>
            <person name="Blinov A.G."/>
            <person name="Mazur A."/>
            <person name="Boulygina E."/>
            <person name="Tsygankova S."/>
            <person name="Khrameeva E."/>
            <person name="Chekanov N."/>
            <person name="Fan G."/>
            <person name="Xiao A."/>
            <person name="Zhang H."/>
            <person name="Xu X."/>
            <person name="Yang H."/>
            <person name="Solovyev V."/>
            <person name="Lee S.M."/>
            <person name="Liu X."/>
            <person name="Afonnikov D.A."/>
            <person name="Skryabin K.G."/>
        </authorList>
    </citation>
    <scope>NUCLEOTIDE SEQUENCE [LARGE SCALE GENOMIC DNA]</scope>
    <source>
        <strain evidence="2">AK-0245</strain>
        <tissue evidence="2">Whole organism</tissue>
    </source>
</reference>
<evidence type="ECO:0000256" key="1">
    <source>
        <dbReference type="SAM" id="SignalP"/>
    </source>
</evidence>
<protein>
    <submittedName>
        <fullName evidence="2">Uncharacterized protein</fullName>
    </submittedName>
</protein>
<evidence type="ECO:0000313" key="3">
    <source>
        <dbReference type="Proteomes" id="UP000308267"/>
    </source>
</evidence>
<dbReference type="AlphaFoldDB" id="A0A4V3SFW7"/>